<reference evidence="2 3" key="1">
    <citation type="submission" date="2019-07" db="EMBL/GenBank/DDBJ databases">
        <title>Complete Genome Sequence of Leptotrichia trevisanii Strain JMUB3870.</title>
        <authorList>
            <person name="Watanabe S."/>
            <person name="Cui L."/>
        </authorList>
    </citation>
    <scope>NUCLEOTIDE SEQUENCE [LARGE SCALE GENOMIC DNA]</scope>
    <source>
        <strain evidence="2 3">JMUB3870</strain>
    </source>
</reference>
<evidence type="ECO:0000313" key="3">
    <source>
        <dbReference type="Proteomes" id="UP000422644"/>
    </source>
</evidence>
<accession>A0A510K7A0</accession>
<organism evidence="2 3">
    <name type="scientific">Leptotrichia trevisanii</name>
    <dbReference type="NCBI Taxonomy" id="109328"/>
    <lineage>
        <taxon>Bacteria</taxon>
        <taxon>Fusobacteriati</taxon>
        <taxon>Fusobacteriota</taxon>
        <taxon>Fusobacteriia</taxon>
        <taxon>Fusobacteriales</taxon>
        <taxon>Leptotrichiaceae</taxon>
        <taxon>Leptotrichia</taxon>
    </lineage>
</organism>
<gene>
    <name evidence="2" type="ORF">JMUB3870_1823</name>
</gene>
<dbReference type="EMBL" id="AP019831">
    <property type="protein sequence ID" value="BBM45703.1"/>
    <property type="molecule type" value="Genomic_DNA"/>
</dbReference>
<dbReference type="Proteomes" id="UP000422644">
    <property type="component" value="Chromosome"/>
</dbReference>
<evidence type="ECO:0000256" key="1">
    <source>
        <dbReference type="SAM" id="Phobius"/>
    </source>
</evidence>
<keyword evidence="3" id="KW-1185">Reference proteome</keyword>
<keyword evidence="1" id="KW-0812">Transmembrane</keyword>
<sequence>MDRENSIAVSEREKIKIEIRQKLGVFFVTITIVLIIQKTIFRCKMKRKMERKPFRCKNDKNEV</sequence>
<dbReference type="AlphaFoldDB" id="A0A510K7A0"/>
<feature type="transmembrane region" description="Helical" evidence="1">
    <location>
        <begin position="23"/>
        <end position="41"/>
    </location>
</feature>
<name>A0A510K7A0_9FUSO</name>
<protein>
    <submittedName>
        <fullName evidence="2">Uncharacterized protein</fullName>
    </submittedName>
</protein>
<keyword evidence="1" id="KW-0472">Membrane</keyword>
<keyword evidence="1" id="KW-1133">Transmembrane helix</keyword>
<evidence type="ECO:0000313" key="2">
    <source>
        <dbReference type="EMBL" id="BBM45703.1"/>
    </source>
</evidence>
<proteinExistence type="predicted"/>